<keyword evidence="2" id="KW-1185">Reference proteome</keyword>
<organism evidence="1 2">
    <name type="scientific">Trichonephila clavipes</name>
    <name type="common">Golden silk orbweaver</name>
    <name type="synonym">Nephila clavipes</name>
    <dbReference type="NCBI Taxonomy" id="2585209"/>
    <lineage>
        <taxon>Eukaryota</taxon>
        <taxon>Metazoa</taxon>
        <taxon>Ecdysozoa</taxon>
        <taxon>Arthropoda</taxon>
        <taxon>Chelicerata</taxon>
        <taxon>Arachnida</taxon>
        <taxon>Araneae</taxon>
        <taxon>Araneomorphae</taxon>
        <taxon>Entelegynae</taxon>
        <taxon>Araneoidea</taxon>
        <taxon>Nephilidae</taxon>
        <taxon>Trichonephila</taxon>
    </lineage>
</organism>
<sequence length="119" mass="13487">MSYSPVPLKTRVIRERCTLNLSIAQTSSRWCGAIVKRGPVTRTTPEMFTGSWFEMTWSVAKSPRVAKQCDVNIPSFATNWTSETQRLQHSTFIESVEFSLIQLKATDLFILNIGQEDDA</sequence>
<evidence type="ECO:0000313" key="1">
    <source>
        <dbReference type="EMBL" id="GFY28091.1"/>
    </source>
</evidence>
<reference evidence="1" key="1">
    <citation type="submission" date="2020-08" db="EMBL/GenBank/DDBJ databases">
        <title>Multicomponent nature underlies the extraordinary mechanical properties of spider dragline silk.</title>
        <authorList>
            <person name="Kono N."/>
            <person name="Nakamura H."/>
            <person name="Mori M."/>
            <person name="Yoshida Y."/>
            <person name="Ohtoshi R."/>
            <person name="Malay A.D."/>
            <person name="Moran D.A.P."/>
            <person name="Tomita M."/>
            <person name="Numata K."/>
            <person name="Arakawa K."/>
        </authorList>
    </citation>
    <scope>NUCLEOTIDE SEQUENCE</scope>
</reference>
<dbReference type="Proteomes" id="UP000887159">
    <property type="component" value="Unassembled WGS sequence"/>
</dbReference>
<gene>
    <name evidence="1" type="ORF">TNCV_4394251</name>
</gene>
<protein>
    <submittedName>
        <fullName evidence="1">Uncharacterized protein</fullName>
    </submittedName>
</protein>
<dbReference type="EMBL" id="BMAU01021383">
    <property type="protein sequence ID" value="GFY28091.1"/>
    <property type="molecule type" value="Genomic_DNA"/>
</dbReference>
<name>A0A8X6W5G0_TRICX</name>
<dbReference type="AlphaFoldDB" id="A0A8X6W5G0"/>
<evidence type="ECO:0000313" key="2">
    <source>
        <dbReference type="Proteomes" id="UP000887159"/>
    </source>
</evidence>
<accession>A0A8X6W5G0</accession>
<comment type="caution">
    <text evidence="1">The sequence shown here is derived from an EMBL/GenBank/DDBJ whole genome shotgun (WGS) entry which is preliminary data.</text>
</comment>
<proteinExistence type="predicted"/>